<dbReference type="PROSITE" id="PS51885">
    <property type="entry name" value="NEPRILYSIN"/>
    <property type="match status" value="1"/>
</dbReference>
<reference evidence="2 3" key="1">
    <citation type="journal article" date="2023" name="Arcadia Sci">
        <title>De novo assembly of a long-read Amblyomma americanum tick genome.</title>
        <authorList>
            <person name="Chou S."/>
            <person name="Poskanzer K.E."/>
            <person name="Rollins M."/>
            <person name="Thuy-Boun P.S."/>
        </authorList>
    </citation>
    <scope>NUCLEOTIDE SEQUENCE [LARGE SCALE GENOMIC DNA]</scope>
    <source>
        <strain evidence="2">F_SG_1</strain>
        <tissue evidence="2">Salivary glands</tissue>
    </source>
</reference>
<dbReference type="EMBL" id="JARKHS020030207">
    <property type="protein sequence ID" value="KAK8762320.1"/>
    <property type="molecule type" value="Genomic_DNA"/>
</dbReference>
<dbReference type="InterPro" id="IPR042089">
    <property type="entry name" value="Peptidase_M13_dom_2"/>
</dbReference>
<dbReference type="GO" id="GO:0004222">
    <property type="term" value="F:metalloendopeptidase activity"/>
    <property type="evidence" value="ECO:0007669"/>
    <property type="project" value="InterPro"/>
</dbReference>
<proteinExistence type="predicted"/>
<dbReference type="AlphaFoldDB" id="A0AAQ4DIN0"/>
<sequence>MNQAVVLLATIVFTGLSLSAPLAIMALVPGCSWHDPRCFDYGREMTLTASDPQEEDPCNDFHSYVCSNFAELYPSRSSFLALLEAKLSAFRSHVLDEHPVGASDEVGRHVIVAFRKCVEEYRRNYDSLLPLRLLLRSAGIHWTQRAPTQSHQDTLGIVLRLSLKYGVPVLLHASLRPSLKETPDNRLVLSLDFRVPRFPQGGGERTVSAIEGSLRLVGHNSTGVSRFRRSALSTMRHMRALMSHLKAASRWEGGLAYVKFSQVQEKLLSFVEPTPFLGMTNAALHEAKKEDFLDVQPTAVLDSVRHELLTSPALLFPPFSTGDEAQHSDAVNYAALGSIVGSLLARHLDPVTGVYDLRGVRYAHTWYAEKSEATYLEQLHCVGLKQASYERINVTDKDASE</sequence>
<organism evidence="2 3">
    <name type="scientific">Amblyomma americanum</name>
    <name type="common">Lone star tick</name>
    <dbReference type="NCBI Taxonomy" id="6943"/>
    <lineage>
        <taxon>Eukaryota</taxon>
        <taxon>Metazoa</taxon>
        <taxon>Ecdysozoa</taxon>
        <taxon>Arthropoda</taxon>
        <taxon>Chelicerata</taxon>
        <taxon>Arachnida</taxon>
        <taxon>Acari</taxon>
        <taxon>Parasitiformes</taxon>
        <taxon>Ixodida</taxon>
        <taxon>Ixodoidea</taxon>
        <taxon>Ixodidae</taxon>
        <taxon>Amblyomminae</taxon>
        <taxon>Amblyomma</taxon>
    </lineage>
</organism>
<dbReference type="InterPro" id="IPR000718">
    <property type="entry name" value="Peptidase_M13"/>
</dbReference>
<feature type="non-terminal residue" evidence="2">
    <location>
        <position position="401"/>
    </location>
</feature>
<dbReference type="SUPFAM" id="SSF55486">
    <property type="entry name" value="Metalloproteases ('zincins'), catalytic domain"/>
    <property type="match status" value="1"/>
</dbReference>
<gene>
    <name evidence="2" type="ORF">V5799_026413</name>
</gene>
<feature type="signal peptide" evidence="1">
    <location>
        <begin position="1"/>
        <end position="19"/>
    </location>
</feature>
<name>A0AAQ4DIN0_AMBAM</name>
<dbReference type="Gene3D" id="3.40.390.10">
    <property type="entry name" value="Collagenase (Catalytic Domain)"/>
    <property type="match status" value="2"/>
</dbReference>
<keyword evidence="3" id="KW-1185">Reference proteome</keyword>
<comment type="caution">
    <text evidence="2">The sequence shown here is derived from an EMBL/GenBank/DDBJ whole genome shotgun (WGS) entry which is preliminary data.</text>
</comment>
<evidence type="ECO:0000313" key="3">
    <source>
        <dbReference type="Proteomes" id="UP001321473"/>
    </source>
</evidence>
<dbReference type="Proteomes" id="UP001321473">
    <property type="component" value="Unassembled WGS sequence"/>
</dbReference>
<keyword evidence="1" id="KW-0732">Signal</keyword>
<evidence type="ECO:0008006" key="4">
    <source>
        <dbReference type="Google" id="ProtNLM"/>
    </source>
</evidence>
<dbReference type="InterPro" id="IPR024079">
    <property type="entry name" value="MetalloPept_cat_dom_sf"/>
</dbReference>
<dbReference type="GO" id="GO:0006508">
    <property type="term" value="P:proteolysis"/>
    <property type="evidence" value="ECO:0007669"/>
    <property type="project" value="InterPro"/>
</dbReference>
<protein>
    <recommendedName>
        <fullName evidence="4">M13 family peptidase</fullName>
    </recommendedName>
</protein>
<accession>A0AAQ4DIN0</accession>
<dbReference type="Gene3D" id="1.10.1380.10">
    <property type="entry name" value="Neutral endopeptidase , domain2"/>
    <property type="match status" value="1"/>
</dbReference>
<evidence type="ECO:0000256" key="1">
    <source>
        <dbReference type="SAM" id="SignalP"/>
    </source>
</evidence>
<evidence type="ECO:0000313" key="2">
    <source>
        <dbReference type="EMBL" id="KAK8762320.1"/>
    </source>
</evidence>
<feature type="chain" id="PRO_5043000830" description="M13 family peptidase" evidence="1">
    <location>
        <begin position="20"/>
        <end position="401"/>
    </location>
</feature>